<accession>A0AAD7TPK1</accession>
<protein>
    <submittedName>
        <fullName evidence="1">Uncharacterized protein</fullName>
    </submittedName>
</protein>
<evidence type="ECO:0000313" key="2">
    <source>
        <dbReference type="Proteomes" id="UP001215151"/>
    </source>
</evidence>
<organism evidence="1 2">
    <name type="scientific">Trametes cubensis</name>
    <dbReference type="NCBI Taxonomy" id="1111947"/>
    <lineage>
        <taxon>Eukaryota</taxon>
        <taxon>Fungi</taxon>
        <taxon>Dikarya</taxon>
        <taxon>Basidiomycota</taxon>
        <taxon>Agaricomycotina</taxon>
        <taxon>Agaricomycetes</taxon>
        <taxon>Polyporales</taxon>
        <taxon>Polyporaceae</taxon>
        <taxon>Trametes</taxon>
    </lineage>
</organism>
<sequence length="172" mass="20094">MVGVSFDLPLAVQHMIPQDVQPDQIPRCPVVAYDLDHHVLFRPDGLFLHRLRPVALGEEVDKQDVWVDIELASKEVCPQWFVPCVGSYCRLVLPDQRHFTGRITCVVEYQQTRIVLWVEHLHSPASVTLAVPYAFFEGTRWWYIRLRSWLGWLRPNSDRHNSGKFSFAHTYK</sequence>
<comment type="caution">
    <text evidence="1">The sequence shown here is derived from an EMBL/GenBank/DDBJ whole genome shotgun (WGS) entry which is preliminary data.</text>
</comment>
<gene>
    <name evidence="1" type="ORF">ONZ51_g8772</name>
</gene>
<dbReference type="AlphaFoldDB" id="A0AAD7TPK1"/>
<keyword evidence="2" id="KW-1185">Reference proteome</keyword>
<dbReference type="EMBL" id="JAPEVG010000275">
    <property type="protein sequence ID" value="KAJ8469764.1"/>
    <property type="molecule type" value="Genomic_DNA"/>
</dbReference>
<reference evidence="1" key="1">
    <citation type="submission" date="2022-11" db="EMBL/GenBank/DDBJ databases">
        <title>Genome Sequence of Cubamyces cubensis.</title>
        <authorList>
            <person name="Buettner E."/>
        </authorList>
    </citation>
    <scope>NUCLEOTIDE SEQUENCE</scope>
    <source>
        <strain evidence="1">MPL-01</strain>
    </source>
</reference>
<proteinExistence type="predicted"/>
<name>A0AAD7TPK1_9APHY</name>
<evidence type="ECO:0000313" key="1">
    <source>
        <dbReference type="EMBL" id="KAJ8469764.1"/>
    </source>
</evidence>
<dbReference type="Proteomes" id="UP001215151">
    <property type="component" value="Unassembled WGS sequence"/>
</dbReference>